<dbReference type="AlphaFoldDB" id="A0A0P6WN17"/>
<dbReference type="EMBL" id="LGCL01000041">
    <property type="protein sequence ID" value="KPL71396.1"/>
    <property type="molecule type" value="Genomic_DNA"/>
</dbReference>
<keyword evidence="1" id="KW-0812">Transmembrane</keyword>
<feature type="transmembrane region" description="Helical" evidence="1">
    <location>
        <begin position="33"/>
        <end position="50"/>
    </location>
</feature>
<organism evidence="2 3">
    <name type="scientific">Ornatilinea apprima</name>
    <dbReference type="NCBI Taxonomy" id="1134406"/>
    <lineage>
        <taxon>Bacteria</taxon>
        <taxon>Bacillati</taxon>
        <taxon>Chloroflexota</taxon>
        <taxon>Anaerolineae</taxon>
        <taxon>Anaerolineales</taxon>
        <taxon>Anaerolineaceae</taxon>
        <taxon>Ornatilinea</taxon>
    </lineage>
</organism>
<comment type="caution">
    <text evidence="2">The sequence shown here is derived from an EMBL/GenBank/DDBJ whole genome shotgun (WGS) entry which is preliminary data.</text>
</comment>
<dbReference type="Pfam" id="PF10852">
    <property type="entry name" value="DUF2651"/>
    <property type="match status" value="1"/>
</dbReference>
<dbReference type="RefSeq" id="WP_160317560.1">
    <property type="nucleotide sequence ID" value="NZ_LGCL01000041.1"/>
</dbReference>
<sequence>MPWYEDTIFLVIVVFPLALFLAGGILGWLTRRFWVGGVLGFVAAMAFMLLVANETFLIWVFIYSLVGAAGSGLGWGARRLASKTAA</sequence>
<keyword evidence="3" id="KW-1185">Reference proteome</keyword>
<dbReference type="Proteomes" id="UP000050417">
    <property type="component" value="Unassembled WGS sequence"/>
</dbReference>
<evidence type="ECO:0000256" key="1">
    <source>
        <dbReference type="SAM" id="Phobius"/>
    </source>
</evidence>
<evidence type="ECO:0000313" key="3">
    <source>
        <dbReference type="Proteomes" id="UP000050417"/>
    </source>
</evidence>
<dbReference type="STRING" id="1134406.ADN00_16995"/>
<proteinExistence type="predicted"/>
<keyword evidence="1" id="KW-1133">Transmembrane helix</keyword>
<accession>A0A0P6WN17</accession>
<feature type="transmembrane region" description="Helical" evidence="1">
    <location>
        <begin position="6"/>
        <end position="26"/>
    </location>
</feature>
<name>A0A0P6WN17_9CHLR</name>
<gene>
    <name evidence="2" type="ORF">ADN00_16995</name>
</gene>
<dbReference type="InterPro" id="IPR020258">
    <property type="entry name" value="Uncharacterised_YbeF"/>
</dbReference>
<keyword evidence="1" id="KW-0472">Membrane</keyword>
<feature type="transmembrane region" description="Helical" evidence="1">
    <location>
        <begin position="56"/>
        <end position="77"/>
    </location>
</feature>
<reference evidence="2 3" key="1">
    <citation type="submission" date="2015-07" db="EMBL/GenBank/DDBJ databases">
        <title>Genome sequence of Ornatilinea apprima DSM 23815.</title>
        <authorList>
            <person name="Hemp J."/>
            <person name="Ward L.M."/>
            <person name="Pace L.A."/>
            <person name="Fischer W.W."/>
        </authorList>
    </citation>
    <scope>NUCLEOTIDE SEQUENCE [LARGE SCALE GENOMIC DNA]</scope>
    <source>
        <strain evidence="2 3">P3M-1</strain>
    </source>
</reference>
<protein>
    <recommendedName>
        <fullName evidence="4">DUF2651 domain-containing protein</fullName>
    </recommendedName>
</protein>
<evidence type="ECO:0000313" key="2">
    <source>
        <dbReference type="EMBL" id="KPL71396.1"/>
    </source>
</evidence>
<evidence type="ECO:0008006" key="4">
    <source>
        <dbReference type="Google" id="ProtNLM"/>
    </source>
</evidence>